<gene>
    <name evidence="4" type="primary">prfB</name>
    <name evidence="8" type="ORF">HMH01_09435</name>
</gene>
<dbReference type="InterPro" id="IPR004374">
    <property type="entry name" value="PrfB"/>
</dbReference>
<dbReference type="Gene3D" id="1.20.58.410">
    <property type="entry name" value="Release factor"/>
    <property type="match status" value="1"/>
</dbReference>
<comment type="similarity">
    <text evidence="1 4">Belongs to the prokaryotic/mitochondrial release factor family.</text>
</comment>
<sequence>MRAETENQIGEIEKSLALLRQRLNWDTAEHRLEELNAMSEDPELWNDPGRAQKLMRERQQLSDAIDRYKSFAQELADNRDLIELGEAEDDVEVVQEAEAALAELRKRTEQAEIEALLNGEADGNDTFLEINAGAGGTEACDWAQMLQRMYIRWADQHGYKVELQSEEPGSEAGIKSVAYKISGPNAYGWLKSESGVHRLVRISPFGKGSRETSFASVWVYPVVDDNIEIEVNPSDIRVDTYRSSGAGGQHVNTTDSAVRITHLPTGIVVTSSEKSQHQNRDIAMKALKSRLYQMELDKRTAEINAQHEAKGSAGWGNQIRSYVLQPYQMVKDLRTNVETSDTQGVLDGDLDAFMAAVLAMDVAGKSRAEARGED</sequence>
<keyword evidence="4" id="KW-0963">Cytoplasm</keyword>
<dbReference type="FunFam" id="3.30.160.20:FF:000010">
    <property type="entry name" value="Peptide chain release factor 2"/>
    <property type="match status" value="1"/>
</dbReference>
<dbReference type="SUPFAM" id="SSF75620">
    <property type="entry name" value="Release factor"/>
    <property type="match status" value="1"/>
</dbReference>
<dbReference type="GO" id="GO:0005737">
    <property type="term" value="C:cytoplasm"/>
    <property type="evidence" value="ECO:0007669"/>
    <property type="project" value="UniProtKB-SubCell"/>
</dbReference>
<dbReference type="EMBL" id="JABFBC010000001">
    <property type="protein sequence ID" value="NNU80657.1"/>
    <property type="molecule type" value="Genomic_DNA"/>
</dbReference>
<accession>A0A849L385</accession>
<comment type="function">
    <text evidence="4">Peptide chain release factor 2 directs the termination of translation in response to the peptide chain termination codons UGA and UAA.</text>
</comment>
<dbReference type="Gene3D" id="3.30.70.1660">
    <property type="match status" value="1"/>
</dbReference>
<dbReference type="Pfam" id="PF00472">
    <property type="entry name" value="RF-1"/>
    <property type="match status" value="1"/>
</dbReference>
<dbReference type="InterPro" id="IPR005139">
    <property type="entry name" value="PCRF"/>
</dbReference>
<evidence type="ECO:0000313" key="8">
    <source>
        <dbReference type="EMBL" id="NNU80657.1"/>
    </source>
</evidence>
<evidence type="ECO:0000256" key="4">
    <source>
        <dbReference type="HAMAP-Rule" id="MF_00094"/>
    </source>
</evidence>
<dbReference type="GO" id="GO:0016149">
    <property type="term" value="F:translation release factor activity, codon specific"/>
    <property type="evidence" value="ECO:0007669"/>
    <property type="project" value="UniProtKB-UniRule"/>
</dbReference>
<name>A0A849L385_9RHOB</name>
<evidence type="ECO:0000256" key="3">
    <source>
        <dbReference type="ARBA" id="ARBA00022917"/>
    </source>
</evidence>
<dbReference type="AlphaFoldDB" id="A0A849L385"/>
<comment type="subcellular location">
    <subcellularLocation>
        <location evidence="4">Cytoplasm</location>
    </subcellularLocation>
</comment>
<dbReference type="PANTHER" id="PTHR43116:SF3">
    <property type="entry name" value="CLASS I PEPTIDE CHAIN RELEASE FACTOR"/>
    <property type="match status" value="1"/>
</dbReference>
<dbReference type="Pfam" id="PF03462">
    <property type="entry name" value="PCRF"/>
    <property type="match status" value="1"/>
</dbReference>
<comment type="PTM">
    <text evidence="4">Methylated by PrmC. Methylation increases the termination efficiency of RF2.</text>
</comment>
<feature type="domain" description="Prokaryotic-type class I peptide chain release factors" evidence="7">
    <location>
        <begin position="242"/>
        <end position="258"/>
    </location>
</feature>
<evidence type="ECO:0000256" key="6">
    <source>
        <dbReference type="SAM" id="Coils"/>
    </source>
</evidence>
<evidence type="ECO:0000256" key="1">
    <source>
        <dbReference type="ARBA" id="ARBA00010835"/>
    </source>
</evidence>
<dbReference type="PANTHER" id="PTHR43116">
    <property type="entry name" value="PEPTIDE CHAIN RELEASE FACTOR 2"/>
    <property type="match status" value="1"/>
</dbReference>
<dbReference type="InterPro" id="IPR045853">
    <property type="entry name" value="Pep_chain_release_fac_I_sf"/>
</dbReference>
<dbReference type="Gene3D" id="3.30.160.20">
    <property type="match status" value="1"/>
</dbReference>
<dbReference type="RefSeq" id="WP_171324609.1">
    <property type="nucleotide sequence ID" value="NZ_JABFBC010000001.1"/>
</dbReference>
<keyword evidence="6" id="KW-0175">Coiled coil</keyword>
<keyword evidence="3 4" id="KW-0648">Protein biosynthesis</keyword>
<dbReference type="PROSITE" id="PS00745">
    <property type="entry name" value="RF_PROK_I"/>
    <property type="match status" value="1"/>
</dbReference>
<reference evidence="8 9" key="1">
    <citation type="submission" date="2020-05" db="EMBL/GenBank/DDBJ databases">
        <title>Gimesia benthica sp. nov., a novel planctomycete isolated from a deep-sea water sample of the Northwest Indian Ocean.</title>
        <authorList>
            <person name="Wang J."/>
            <person name="Ruan C."/>
            <person name="Song L."/>
            <person name="Zhu Y."/>
            <person name="Li A."/>
            <person name="Zheng X."/>
            <person name="Wang L."/>
            <person name="Lu Z."/>
            <person name="Huang Y."/>
            <person name="Du W."/>
            <person name="Zhou Y."/>
            <person name="Huang L."/>
            <person name="Dai X."/>
        </authorList>
    </citation>
    <scope>NUCLEOTIDE SEQUENCE [LARGE SCALE GENOMIC DNA]</scope>
    <source>
        <strain evidence="8 9">YYQ-30</strain>
    </source>
</reference>
<feature type="modified residue" description="N5-methylglutamine" evidence="4">
    <location>
        <position position="249"/>
    </location>
</feature>
<protein>
    <recommendedName>
        <fullName evidence="4 5">Peptide chain release factor 2</fullName>
        <shortName evidence="4">RF-2</shortName>
    </recommendedName>
</protein>
<keyword evidence="2 4" id="KW-0488">Methylation</keyword>
<evidence type="ECO:0000256" key="2">
    <source>
        <dbReference type="ARBA" id="ARBA00022481"/>
    </source>
</evidence>
<proteinExistence type="inferred from homology"/>
<evidence type="ECO:0000259" key="7">
    <source>
        <dbReference type="PROSITE" id="PS00745"/>
    </source>
</evidence>
<dbReference type="HAMAP" id="MF_00094">
    <property type="entry name" value="Rel_fac_2"/>
    <property type="match status" value="1"/>
</dbReference>
<dbReference type="Proteomes" id="UP000572377">
    <property type="component" value="Unassembled WGS sequence"/>
</dbReference>
<evidence type="ECO:0000313" key="9">
    <source>
        <dbReference type="Proteomes" id="UP000572377"/>
    </source>
</evidence>
<dbReference type="NCBIfam" id="TIGR00020">
    <property type="entry name" value="prfB"/>
    <property type="match status" value="1"/>
</dbReference>
<comment type="caution">
    <text evidence="8">The sequence shown here is derived from an EMBL/GenBank/DDBJ whole genome shotgun (WGS) entry which is preliminary data.</text>
</comment>
<dbReference type="InterPro" id="IPR000352">
    <property type="entry name" value="Pep_chain_release_fac_I"/>
</dbReference>
<organism evidence="8 9">
    <name type="scientific">Halovulum dunhuangense</name>
    <dbReference type="NCBI Taxonomy" id="1505036"/>
    <lineage>
        <taxon>Bacteria</taxon>
        <taxon>Pseudomonadati</taxon>
        <taxon>Pseudomonadota</taxon>
        <taxon>Alphaproteobacteria</taxon>
        <taxon>Rhodobacterales</taxon>
        <taxon>Paracoccaceae</taxon>
        <taxon>Halovulum</taxon>
    </lineage>
</organism>
<keyword evidence="9" id="KW-1185">Reference proteome</keyword>
<feature type="coiled-coil region" evidence="6">
    <location>
        <begin position="87"/>
        <end position="114"/>
    </location>
</feature>
<evidence type="ECO:0000256" key="5">
    <source>
        <dbReference type="NCBIfam" id="TIGR00020"/>
    </source>
</evidence>
<dbReference type="SMART" id="SM00937">
    <property type="entry name" value="PCRF"/>
    <property type="match status" value="1"/>
</dbReference>